<evidence type="ECO:0000313" key="2">
    <source>
        <dbReference type="Proteomes" id="UP001328107"/>
    </source>
</evidence>
<dbReference type="EMBL" id="BTRK01000003">
    <property type="protein sequence ID" value="GMR41052.1"/>
    <property type="molecule type" value="Genomic_DNA"/>
</dbReference>
<reference evidence="2" key="1">
    <citation type="submission" date="2022-10" db="EMBL/GenBank/DDBJ databases">
        <title>Genome assembly of Pristionchus species.</title>
        <authorList>
            <person name="Yoshida K."/>
            <person name="Sommer R.J."/>
        </authorList>
    </citation>
    <scope>NUCLEOTIDE SEQUENCE [LARGE SCALE GENOMIC DNA]</scope>
    <source>
        <strain evidence="2">RS5460</strain>
    </source>
</reference>
<gene>
    <name evidence="1" type="ORF">PMAYCL1PPCAC_11247</name>
</gene>
<sequence length="60" mass="7147">SIYRFFQLPVPTQHFHHAHRQSSLEFVENEEATHATIYFTPYQSDTLLAMIWVVGRELKK</sequence>
<organism evidence="1 2">
    <name type="scientific">Pristionchus mayeri</name>
    <dbReference type="NCBI Taxonomy" id="1317129"/>
    <lineage>
        <taxon>Eukaryota</taxon>
        <taxon>Metazoa</taxon>
        <taxon>Ecdysozoa</taxon>
        <taxon>Nematoda</taxon>
        <taxon>Chromadorea</taxon>
        <taxon>Rhabditida</taxon>
        <taxon>Rhabditina</taxon>
        <taxon>Diplogasteromorpha</taxon>
        <taxon>Diplogasteroidea</taxon>
        <taxon>Neodiplogasteridae</taxon>
        <taxon>Pristionchus</taxon>
    </lineage>
</organism>
<dbReference type="AlphaFoldDB" id="A0AAN4ZMM8"/>
<feature type="non-terminal residue" evidence="1">
    <location>
        <position position="1"/>
    </location>
</feature>
<name>A0AAN4ZMM8_9BILA</name>
<dbReference type="Proteomes" id="UP001328107">
    <property type="component" value="Unassembled WGS sequence"/>
</dbReference>
<comment type="caution">
    <text evidence="1">The sequence shown here is derived from an EMBL/GenBank/DDBJ whole genome shotgun (WGS) entry which is preliminary data.</text>
</comment>
<keyword evidence="2" id="KW-1185">Reference proteome</keyword>
<proteinExistence type="predicted"/>
<accession>A0AAN4ZMM8</accession>
<protein>
    <submittedName>
        <fullName evidence="1">Uncharacterized protein</fullName>
    </submittedName>
</protein>
<evidence type="ECO:0000313" key="1">
    <source>
        <dbReference type="EMBL" id="GMR41052.1"/>
    </source>
</evidence>